<evidence type="ECO:0000313" key="4">
    <source>
        <dbReference type="EMBL" id="MEF2966504.1"/>
    </source>
</evidence>
<name>A0ABU7VRV3_9BACL</name>
<accession>A0ABU7VRV3</accession>
<dbReference type="PANTHER" id="PTHR30290:SF72">
    <property type="entry name" value="HTH-TYPE TRANSCRIPTIONAL REGULATOR SGRR"/>
    <property type="match status" value="1"/>
</dbReference>
<dbReference type="SUPFAM" id="SSF53850">
    <property type="entry name" value="Periplasmic binding protein-like II"/>
    <property type="match status" value="1"/>
</dbReference>
<feature type="domain" description="Transcriptional regulator SgrR N-terminal HTH" evidence="3">
    <location>
        <begin position="2"/>
        <end position="98"/>
    </location>
</feature>
<protein>
    <submittedName>
        <fullName evidence="4">ABC transporter substrate-binding protein</fullName>
    </submittedName>
</protein>
<dbReference type="Pfam" id="PF00496">
    <property type="entry name" value="SBP_bac_5"/>
    <property type="match status" value="1"/>
</dbReference>
<evidence type="ECO:0000256" key="1">
    <source>
        <dbReference type="ARBA" id="ARBA00023125"/>
    </source>
</evidence>
<keyword evidence="5" id="KW-1185">Reference proteome</keyword>
<keyword evidence="1" id="KW-0238">DNA-binding</keyword>
<dbReference type="PANTHER" id="PTHR30290">
    <property type="entry name" value="PERIPLASMIC BINDING COMPONENT OF ABC TRANSPORTER"/>
    <property type="match status" value="1"/>
</dbReference>
<dbReference type="Pfam" id="PF12793">
    <property type="entry name" value="SgrR_N"/>
    <property type="match status" value="1"/>
</dbReference>
<dbReference type="Gene3D" id="3.40.190.10">
    <property type="entry name" value="Periplasmic binding protein-like II"/>
    <property type="match status" value="2"/>
</dbReference>
<comment type="caution">
    <text evidence="4">The sequence shown here is derived from an EMBL/GenBank/DDBJ whole genome shotgun (WGS) entry which is preliminary data.</text>
</comment>
<evidence type="ECO:0000259" key="3">
    <source>
        <dbReference type="Pfam" id="PF12793"/>
    </source>
</evidence>
<proteinExistence type="predicted"/>
<dbReference type="InterPro" id="IPR039424">
    <property type="entry name" value="SBP_5"/>
</dbReference>
<reference evidence="4 5" key="1">
    <citation type="submission" date="2024-02" db="EMBL/GenBank/DDBJ databases">
        <title>A nitrogen-fixing paenibacillus bacterium.</title>
        <authorList>
            <person name="Zhang W.L."/>
            <person name="Chen S.F."/>
        </authorList>
    </citation>
    <scope>NUCLEOTIDE SEQUENCE [LARGE SCALE GENOMIC DNA]</scope>
    <source>
        <strain evidence="4 5">M1</strain>
    </source>
</reference>
<dbReference type="EMBL" id="JAZHPZ010000005">
    <property type="protein sequence ID" value="MEF2966504.1"/>
    <property type="molecule type" value="Genomic_DNA"/>
</dbReference>
<dbReference type="Proteomes" id="UP001306950">
    <property type="component" value="Unassembled WGS sequence"/>
</dbReference>
<dbReference type="Gene3D" id="3.10.105.10">
    <property type="entry name" value="Dipeptide-binding Protein, Domain 3"/>
    <property type="match status" value="1"/>
</dbReference>
<organism evidence="4 5">
    <name type="scientific">Paenibacillus haidiansis</name>
    <dbReference type="NCBI Taxonomy" id="1574488"/>
    <lineage>
        <taxon>Bacteria</taxon>
        <taxon>Bacillati</taxon>
        <taxon>Bacillota</taxon>
        <taxon>Bacilli</taxon>
        <taxon>Bacillales</taxon>
        <taxon>Paenibacillaceae</taxon>
        <taxon>Paenibacillus</taxon>
    </lineage>
</organism>
<gene>
    <name evidence="4" type="ORF">V3851_11740</name>
</gene>
<dbReference type="InterPro" id="IPR000914">
    <property type="entry name" value="SBP_5_dom"/>
</dbReference>
<sequence>MKLRRQFLQLHSRYGTSKTETTIEATLGEIAAVLGCTHRSALTIIHKMEACGWIAWTSHRGRGARSSLRFLVQPEEIAAESVMQAIHRKDVRQAIEDIRKHGGSSSLPDRLQGWLLTYFGHHTEVRRNRQIDTLRLPVREQIHTADPLHMNLLAETFIAGHVFDGLTRRANQSGEIMPGIAHAWETDETRKVWTFFLRKGVLFHNGNLLTAEDVVFTFDRLARSTHRTLYSSIFKRIDRVEALNPTTVRMVLTEPCELFLASLSTTRASILPRNFDSRGEKLFGTRPVGTGPFRVAEMSDNMCVLEAFPHYYQGQAHLDRVEIVHVPWDISGGQGNDGDDPWSPFHLIHNPSDAREGAWTQMHSQVFVRKFVTCNARPDGPLSDPSARAGVLAALRGEDLGKPGDGESPPPAPMRLRIATIAPYRRDAERVAEQLNAAGYVCEVLSASAEAFKADDIRLESDLIVFSLVRDRDEQLRLFDLYQTISKHVEPHTRTDMERLLRGIAREPDPAARDGLFADIESMLIREHELHILYEKPVQTAVLPTVRGVTFNSQGWVDLRNIWFPPKL</sequence>
<dbReference type="InterPro" id="IPR025370">
    <property type="entry name" value="SgrR_HTH_N"/>
</dbReference>
<feature type="domain" description="Solute-binding protein family 5" evidence="2">
    <location>
        <begin position="175"/>
        <end position="327"/>
    </location>
</feature>
<evidence type="ECO:0000313" key="5">
    <source>
        <dbReference type="Proteomes" id="UP001306950"/>
    </source>
</evidence>
<evidence type="ECO:0000259" key="2">
    <source>
        <dbReference type="Pfam" id="PF00496"/>
    </source>
</evidence>
<dbReference type="RefSeq" id="WP_331846728.1">
    <property type="nucleotide sequence ID" value="NZ_JAZHPZ010000005.1"/>
</dbReference>